<name>F2JZB6_MARM1</name>
<evidence type="ECO:0000256" key="9">
    <source>
        <dbReference type="ARBA" id="ARBA00023065"/>
    </source>
</evidence>
<evidence type="ECO:0000256" key="5">
    <source>
        <dbReference type="ARBA" id="ARBA00022496"/>
    </source>
</evidence>
<reference evidence="12 13" key="1">
    <citation type="journal article" date="2012" name="Stand. Genomic Sci.">
        <title>Complete genome sequence of the melanogenic marine bacterium Marinomonas mediterranea type strain (MMB-1(T)).</title>
        <authorList>
            <person name="Lucas-Elio P."/>
            <person name="Goodwin L."/>
            <person name="Woyke T."/>
            <person name="Pitluck S."/>
            <person name="Nolan M."/>
            <person name="Kyrpides N.C."/>
            <person name="Detter J.C."/>
            <person name="Copeland A."/>
            <person name="Teshima H."/>
            <person name="Bruce D."/>
            <person name="Detter C."/>
            <person name="Tapia R."/>
            <person name="Han S."/>
            <person name="Land M.L."/>
            <person name="Ivanova N."/>
            <person name="Mikhailova N."/>
            <person name="Johnston A.W."/>
            <person name="Sanchez-Amat A."/>
        </authorList>
    </citation>
    <scope>NUCLEOTIDE SEQUENCE [LARGE SCALE GENOMIC DNA]</scope>
    <source>
        <strain evidence="13">ATCC 700492 / JCM 21426 / NBRC 103028 / MMB-1</strain>
    </source>
</reference>
<keyword evidence="7" id="KW-0067">ATP-binding</keyword>
<evidence type="ECO:0000256" key="7">
    <source>
        <dbReference type="ARBA" id="ARBA00022840"/>
    </source>
</evidence>
<dbReference type="InterPro" id="IPR017871">
    <property type="entry name" value="ABC_transporter-like_CS"/>
</dbReference>
<dbReference type="PATRIC" id="fig|717774.3.peg.4119"/>
<dbReference type="FunFam" id="3.40.50.300:FF:000134">
    <property type="entry name" value="Iron-enterobactin ABC transporter ATP-binding protein"/>
    <property type="match status" value="1"/>
</dbReference>
<dbReference type="AlphaFoldDB" id="F2JZB6"/>
<dbReference type="PROSITE" id="PS00211">
    <property type="entry name" value="ABC_TRANSPORTER_1"/>
    <property type="match status" value="1"/>
</dbReference>
<keyword evidence="5" id="KW-0410">Iron transport</keyword>
<proteinExistence type="inferred from homology"/>
<keyword evidence="9" id="KW-0406">Ion transport</keyword>
<dbReference type="Proteomes" id="UP000001062">
    <property type="component" value="Chromosome"/>
</dbReference>
<dbReference type="PANTHER" id="PTHR42771">
    <property type="entry name" value="IRON(3+)-HYDROXAMATE IMPORT ATP-BINDING PROTEIN FHUC"/>
    <property type="match status" value="1"/>
</dbReference>
<dbReference type="InterPro" id="IPR027417">
    <property type="entry name" value="P-loop_NTPase"/>
</dbReference>
<evidence type="ECO:0000259" key="11">
    <source>
        <dbReference type="PROSITE" id="PS50893"/>
    </source>
</evidence>
<dbReference type="SUPFAM" id="SSF52540">
    <property type="entry name" value="P-loop containing nucleoside triphosphate hydrolases"/>
    <property type="match status" value="1"/>
</dbReference>
<protein>
    <submittedName>
        <fullName evidence="12">Iron-chelate-transporting ATPase</fullName>
    </submittedName>
</protein>
<gene>
    <name evidence="12" type="ordered locus">Marme_3993</name>
</gene>
<evidence type="ECO:0000256" key="8">
    <source>
        <dbReference type="ARBA" id="ARBA00023004"/>
    </source>
</evidence>
<dbReference type="GO" id="GO:0005524">
    <property type="term" value="F:ATP binding"/>
    <property type="evidence" value="ECO:0007669"/>
    <property type="project" value="UniProtKB-KW"/>
</dbReference>
<evidence type="ECO:0000256" key="10">
    <source>
        <dbReference type="ARBA" id="ARBA00023136"/>
    </source>
</evidence>
<dbReference type="PROSITE" id="PS50893">
    <property type="entry name" value="ABC_TRANSPORTER_2"/>
    <property type="match status" value="1"/>
</dbReference>
<dbReference type="InterPro" id="IPR051535">
    <property type="entry name" value="Siderophore_ABC-ATPase"/>
</dbReference>
<keyword evidence="8" id="KW-0408">Iron</keyword>
<dbReference type="Pfam" id="PF00005">
    <property type="entry name" value="ABC_tran"/>
    <property type="match status" value="1"/>
</dbReference>
<dbReference type="GO" id="GO:0006826">
    <property type="term" value="P:iron ion transport"/>
    <property type="evidence" value="ECO:0007669"/>
    <property type="project" value="UniProtKB-KW"/>
</dbReference>
<evidence type="ECO:0000256" key="2">
    <source>
        <dbReference type="ARBA" id="ARBA00005417"/>
    </source>
</evidence>
<dbReference type="EMBL" id="CP002583">
    <property type="protein sequence ID" value="ADZ93201.1"/>
    <property type="molecule type" value="Genomic_DNA"/>
</dbReference>
<dbReference type="InterPro" id="IPR003439">
    <property type="entry name" value="ABC_transporter-like_ATP-bd"/>
</dbReference>
<dbReference type="CDD" id="cd03214">
    <property type="entry name" value="ABC_Iron-Siderophores_B12_Hemin"/>
    <property type="match status" value="1"/>
</dbReference>
<dbReference type="GO" id="GO:0005886">
    <property type="term" value="C:plasma membrane"/>
    <property type="evidence" value="ECO:0007669"/>
    <property type="project" value="UniProtKB-SubCell"/>
</dbReference>
<evidence type="ECO:0000256" key="4">
    <source>
        <dbReference type="ARBA" id="ARBA00022475"/>
    </source>
</evidence>
<sequence precursor="true">MVRQERIILALPELNIPTNKLVAIIGHNGSGKSTLMNVLARQSLLDSGDILLDGVSLSQLSNKALARRISFLPQGIPSAAGLTVSELVALGRYPWRGAFGRLDETDHQIIARAIEQVDLQGYEHKITDDLSGGERQRAWIAMLLAQQSPILLLDEPTSALDIAHQYELMNLLHSLNRQHEQGVIVILHDINLAARYADHIIALQQGRCFYQGAPEELMNKEKLVDLYGIPMTVTPHPNHESKVALVC</sequence>
<evidence type="ECO:0000256" key="3">
    <source>
        <dbReference type="ARBA" id="ARBA00022448"/>
    </source>
</evidence>
<keyword evidence="4" id="KW-1003">Cell membrane</keyword>
<dbReference type="Gene3D" id="3.40.50.300">
    <property type="entry name" value="P-loop containing nucleotide triphosphate hydrolases"/>
    <property type="match status" value="1"/>
</dbReference>
<accession>F2JZB6</accession>
<dbReference type="InterPro" id="IPR003593">
    <property type="entry name" value="AAA+_ATPase"/>
</dbReference>
<dbReference type="STRING" id="717774.Marme_3993"/>
<keyword evidence="6" id="KW-0547">Nucleotide-binding</keyword>
<feature type="domain" description="ABC transporter" evidence="11">
    <location>
        <begin position="2"/>
        <end position="230"/>
    </location>
</feature>
<evidence type="ECO:0000256" key="6">
    <source>
        <dbReference type="ARBA" id="ARBA00022741"/>
    </source>
</evidence>
<dbReference type="HOGENOM" id="CLU_000604_1_11_6"/>
<comment type="subcellular location">
    <subcellularLocation>
        <location evidence="1">Cell membrane</location>
        <topology evidence="1">Peripheral membrane protein</topology>
    </subcellularLocation>
</comment>
<dbReference type="SMART" id="SM00382">
    <property type="entry name" value="AAA"/>
    <property type="match status" value="1"/>
</dbReference>
<evidence type="ECO:0000256" key="1">
    <source>
        <dbReference type="ARBA" id="ARBA00004202"/>
    </source>
</evidence>
<organism evidence="12 13">
    <name type="scientific">Marinomonas mediterranea (strain ATCC 700492 / JCM 21426 / NBRC 103028 / MMB-1)</name>
    <dbReference type="NCBI Taxonomy" id="717774"/>
    <lineage>
        <taxon>Bacteria</taxon>
        <taxon>Pseudomonadati</taxon>
        <taxon>Pseudomonadota</taxon>
        <taxon>Gammaproteobacteria</taxon>
        <taxon>Oceanospirillales</taxon>
        <taxon>Oceanospirillaceae</taxon>
        <taxon>Marinomonas</taxon>
    </lineage>
</organism>
<dbReference type="eggNOG" id="COG1120">
    <property type="taxonomic scope" value="Bacteria"/>
</dbReference>
<evidence type="ECO:0000313" key="13">
    <source>
        <dbReference type="Proteomes" id="UP000001062"/>
    </source>
</evidence>
<keyword evidence="13" id="KW-1185">Reference proteome</keyword>
<keyword evidence="3" id="KW-0813">Transport</keyword>
<dbReference type="RefSeq" id="WP_013663103.1">
    <property type="nucleotide sequence ID" value="NC_015276.1"/>
</dbReference>
<keyword evidence="10" id="KW-0472">Membrane</keyword>
<dbReference type="PANTHER" id="PTHR42771:SF2">
    <property type="entry name" value="IRON(3+)-HYDROXAMATE IMPORT ATP-BINDING PROTEIN FHUC"/>
    <property type="match status" value="1"/>
</dbReference>
<evidence type="ECO:0000313" key="12">
    <source>
        <dbReference type="EMBL" id="ADZ93201.1"/>
    </source>
</evidence>
<dbReference type="GO" id="GO:0016887">
    <property type="term" value="F:ATP hydrolysis activity"/>
    <property type="evidence" value="ECO:0007669"/>
    <property type="project" value="InterPro"/>
</dbReference>
<dbReference type="KEGG" id="mme:Marme_3993"/>
<comment type="similarity">
    <text evidence="2">Belongs to the ABC transporter superfamily.</text>
</comment>